<dbReference type="InterPro" id="IPR001258">
    <property type="entry name" value="NHL_repeat"/>
</dbReference>
<keyword evidence="5" id="KW-1185">Reference proteome</keyword>
<evidence type="ECO:0000256" key="2">
    <source>
        <dbReference type="PROSITE-ProRule" id="PRU00504"/>
    </source>
</evidence>
<dbReference type="InterPro" id="IPR011042">
    <property type="entry name" value="6-blade_b-propeller_TolB-like"/>
</dbReference>
<dbReference type="InterPro" id="IPR002859">
    <property type="entry name" value="PKD/REJ-like"/>
</dbReference>
<dbReference type="SUPFAM" id="SSF101898">
    <property type="entry name" value="NHL repeat"/>
    <property type="match status" value="2"/>
</dbReference>
<evidence type="ECO:0000256" key="1">
    <source>
        <dbReference type="ARBA" id="ARBA00022737"/>
    </source>
</evidence>
<sequence length="986" mass="111193">MRLDGSNLTVAYNTTSLGQPLYLYVDSYENIYVTFRGNHGVFVFRPNSTNGTRIAGSRTAGSANEQFNWPYGIFVSDNGTIYVADHSNNQIMKWLAGASSGIRVAGDGTSGYSLTQVNSPTDVIVDEDEFMYITEAIGSRITRWAPHSSYGTCIVACSGTTGTGPNQLHQPHSLAFDSFGSLYVSEWLNNRVQKFELLNYPVPYNQPNLDSNATWSQCGVTFIDKTTSRSFVRGFFIDSNDTLYLVDYVSSRILIWHDHTTYPSRELSATLFEYTGLFVTLIGDIFFQNGIQTGRIDKFSSNSNTSQFVTMFSGNCYSLFVDIRNTLYCSLHGEHRVVTASLSDNNRSAVTIAGTSSAGPQSDQLWYPWGIFVDIGFSLYVAEHGNDRIQLFRRGERSGTTVAGKNIPNGLLLKNPTDVVLDGNGFLYIADNKNNRIIRVGDGDFECITGCAKIGGSASNQLNLAYSLRLDSVGNLYVADEANRRVQRFRIESSSDGSAPNSLLNILISFEERNLPTIKFIPSGERLRFRHNQGFHISSKIDLQDGLSEPFSSRWWILNCSSICSNQTNTNLHVPSRSLSYGLYRFKLTVTLTNCPTIESSSFIDIEITPPNIITNLVSYETRIARHNYGENLILNPGKYSYDQNSVQFNQYDWYYEYYCRIYSSNLQEFETFESANQACLLGEWIYNDANQSSVTIFHNALQLNQTYQFMVQMLHRRNFSLQSFGYLIVQVENLQSPVIIIQCLITTMCALNDEFYYVNRHTQFSLSSFCLNNCSQAMNSTWNVYRRTMNTSNTTTQWDLFTPLSTSSFFGINTTNLLVMKDVLIDQYWRFEVIYGFQSGISRSTFDVEFNDGPRDGFYGIKEISIYGKVFSSGRKIYSQRQLLLTSSTNSVISLRLPTNTDLLAQIRDTFGCVTEVDLTSVTITSNSSLIGVLFEEKSNIESNIILLSELLNEISRNIVDEIFVTPFHSDLSNLMKNQSTCKHS</sequence>
<dbReference type="GO" id="GO:0008270">
    <property type="term" value="F:zinc ion binding"/>
    <property type="evidence" value="ECO:0007669"/>
    <property type="project" value="UniProtKB-KW"/>
</dbReference>
<dbReference type="Gene3D" id="2.40.10.500">
    <property type="match status" value="2"/>
</dbReference>
<name>A0A815A162_ADIRI</name>
<feature type="repeat" description="NHL" evidence="2">
    <location>
        <begin position="61"/>
        <end position="97"/>
    </location>
</feature>
<evidence type="ECO:0000313" key="5">
    <source>
        <dbReference type="Proteomes" id="UP000663828"/>
    </source>
</evidence>
<dbReference type="EMBL" id="CAJNOR010002106">
    <property type="protein sequence ID" value="CAF1248689.1"/>
    <property type="molecule type" value="Genomic_DNA"/>
</dbReference>
<proteinExistence type="predicted"/>
<dbReference type="PROSITE" id="PS51125">
    <property type="entry name" value="NHL"/>
    <property type="match status" value="2"/>
</dbReference>
<dbReference type="AlphaFoldDB" id="A0A815A162"/>
<feature type="domain" description="PKD/REJ-like" evidence="3">
    <location>
        <begin position="569"/>
        <end position="858"/>
    </location>
</feature>
<accession>A0A815A162</accession>
<comment type="caution">
    <text evidence="4">The sequence shown here is derived from an EMBL/GenBank/DDBJ whole genome shotgun (WGS) entry which is preliminary data.</text>
</comment>
<dbReference type="InterPro" id="IPR050952">
    <property type="entry name" value="TRIM-NHL_E3_ligases"/>
</dbReference>
<dbReference type="Pfam" id="PF02010">
    <property type="entry name" value="REJ"/>
    <property type="match status" value="1"/>
</dbReference>
<keyword evidence="1" id="KW-0677">Repeat</keyword>
<organism evidence="4 5">
    <name type="scientific">Adineta ricciae</name>
    <name type="common">Rotifer</name>
    <dbReference type="NCBI Taxonomy" id="249248"/>
    <lineage>
        <taxon>Eukaryota</taxon>
        <taxon>Metazoa</taxon>
        <taxon>Spiralia</taxon>
        <taxon>Gnathifera</taxon>
        <taxon>Rotifera</taxon>
        <taxon>Eurotatoria</taxon>
        <taxon>Bdelloidea</taxon>
        <taxon>Adinetida</taxon>
        <taxon>Adinetidae</taxon>
        <taxon>Adineta</taxon>
    </lineage>
</organism>
<dbReference type="PANTHER" id="PTHR24104:SF25">
    <property type="entry name" value="PROTEIN LIN-41"/>
    <property type="match status" value="1"/>
</dbReference>
<dbReference type="Pfam" id="PF01436">
    <property type="entry name" value="NHL"/>
    <property type="match status" value="1"/>
</dbReference>
<evidence type="ECO:0000313" key="4">
    <source>
        <dbReference type="EMBL" id="CAF1248689.1"/>
    </source>
</evidence>
<reference evidence="4" key="1">
    <citation type="submission" date="2021-02" db="EMBL/GenBank/DDBJ databases">
        <authorList>
            <person name="Nowell W R."/>
        </authorList>
    </citation>
    <scope>NUCLEOTIDE SEQUENCE</scope>
</reference>
<evidence type="ECO:0000259" key="3">
    <source>
        <dbReference type="Pfam" id="PF02010"/>
    </source>
</evidence>
<dbReference type="CDD" id="cd05819">
    <property type="entry name" value="NHL"/>
    <property type="match status" value="1"/>
</dbReference>
<dbReference type="Gene3D" id="2.120.10.30">
    <property type="entry name" value="TolB, C-terminal domain"/>
    <property type="match status" value="2"/>
</dbReference>
<gene>
    <name evidence="4" type="ORF">XAT740_LOCUS26135</name>
</gene>
<dbReference type="PANTHER" id="PTHR24104">
    <property type="entry name" value="E3 UBIQUITIN-PROTEIN LIGASE NHLRC1-RELATED"/>
    <property type="match status" value="1"/>
</dbReference>
<feature type="repeat" description="NHL" evidence="2">
    <location>
        <begin position="155"/>
        <end position="198"/>
    </location>
</feature>
<dbReference type="Proteomes" id="UP000663828">
    <property type="component" value="Unassembled WGS sequence"/>
</dbReference>
<protein>
    <recommendedName>
        <fullName evidence="3">PKD/REJ-like domain-containing protein</fullName>
    </recommendedName>
</protein>